<accession>A0A0K2TJK5</accession>
<evidence type="ECO:0000313" key="1">
    <source>
        <dbReference type="EMBL" id="CDW26104.1"/>
    </source>
</evidence>
<organism evidence="1">
    <name type="scientific">Lepeophtheirus salmonis</name>
    <name type="common">Salmon louse</name>
    <name type="synonym">Caligus salmonis</name>
    <dbReference type="NCBI Taxonomy" id="72036"/>
    <lineage>
        <taxon>Eukaryota</taxon>
        <taxon>Metazoa</taxon>
        <taxon>Ecdysozoa</taxon>
        <taxon>Arthropoda</taxon>
        <taxon>Crustacea</taxon>
        <taxon>Multicrustacea</taxon>
        <taxon>Hexanauplia</taxon>
        <taxon>Copepoda</taxon>
        <taxon>Siphonostomatoida</taxon>
        <taxon>Caligidae</taxon>
        <taxon>Lepeophtheirus</taxon>
    </lineage>
</organism>
<reference evidence="1" key="1">
    <citation type="submission" date="2014-05" db="EMBL/GenBank/DDBJ databases">
        <authorList>
            <person name="Chronopoulou M."/>
        </authorList>
    </citation>
    <scope>NUCLEOTIDE SEQUENCE</scope>
    <source>
        <tissue evidence="1">Whole organism</tissue>
    </source>
</reference>
<protein>
    <submittedName>
        <fullName evidence="1">Uncharacterized protein</fullName>
    </submittedName>
</protein>
<sequence length="32" mass="3833">MNVNCLKSSRLLLKILNNNNHNWKYAFFSVCF</sequence>
<name>A0A0K2TJK5_LEPSM</name>
<dbReference type="AlphaFoldDB" id="A0A0K2TJK5"/>
<proteinExistence type="predicted"/>
<dbReference type="EMBL" id="HACA01008743">
    <property type="protein sequence ID" value="CDW26104.1"/>
    <property type="molecule type" value="Transcribed_RNA"/>
</dbReference>